<proteinExistence type="predicted"/>
<evidence type="ECO:0000256" key="1">
    <source>
        <dbReference type="ARBA" id="ARBA00022723"/>
    </source>
</evidence>
<reference evidence="7 8" key="1">
    <citation type="journal article" date="2019" name="Sci. Rep.">
        <title>Comparative genomics of chytrid fungi reveal insights into the obligate biotrophic and pathogenic lifestyle of Synchytrium endobioticum.</title>
        <authorList>
            <person name="van de Vossenberg B.T.L.H."/>
            <person name="Warris S."/>
            <person name="Nguyen H.D.T."/>
            <person name="van Gent-Pelzer M.P.E."/>
            <person name="Joly D.L."/>
            <person name="van de Geest H.C."/>
            <person name="Bonants P.J.M."/>
            <person name="Smith D.S."/>
            <person name="Levesque C.A."/>
            <person name="van der Lee T.A.J."/>
        </authorList>
    </citation>
    <scope>NUCLEOTIDE SEQUENCE [LARGE SCALE GENOMIC DNA]</scope>
    <source>
        <strain evidence="7 8">CBS 675.73</strain>
    </source>
</reference>
<keyword evidence="8" id="KW-1185">Reference proteome</keyword>
<dbReference type="InterPro" id="IPR011016">
    <property type="entry name" value="Znf_RING-CH"/>
</dbReference>
<evidence type="ECO:0000256" key="5">
    <source>
        <dbReference type="SAM" id="Phobius"/>
    </source>
</evidence>
<gene>
    <name evidence="7" type="ORF">CcCBS67573_g05592</name>
</gene>
<dbReference type="Proteomes" id="UP000320333">
    <property type="component" value="Unassembled WGS sequence"/>
</dbReference>
<evidence type="ECO:0000313" key="8">
    <source>
        <dbReference type="Proteomes" id="UP000320333"/>
    </source>
</evidence>
<keyword evidence="5" id="KW-0812">Transmembrane</keyword>
<feature type="compositionally biased region" description="Basic and acidic residues" evidence="4">
    <location>
        <begin position="92"/>
        <end position="115"/>
    </location>
</feature>
<dbReference type="SUPFAM" id="SSF57903">
    <property type="entry name" value="FYVE/PHD zinc finger"/>
    <property type="match status" value="1"/>
</dbReference>
<protein>
    <recommendedName>
        <fullName evidence="6">RING-CH-type domain-containing protein</fullName>
    </recommendedName>
</protein>
<evidence type="ECO:0000313" key="7">
    <source>
        <dbReference type="EMBL" id="TPX73138.1"/>
    </source>
</evidence>
<feature type="domain" description="RING-CH-type" evidence="6">
    <location>
        <begin position="117"/>
        <end position="192"/>
    </location>
</feature>
<accession>A0A507FCY6</accession>
<dbReference type="AlphaFoldDB" id="A0A507FCY6"/>
<keyword evidence="5" id="KW-0472">Membrane</keyword>
<feature type="transmembrane region" description="Helical" evidence="5">
    <location>
        <begin position="245"/>
        <end position="265"/>
    </location>
</feature>
<dbReference type="PROSITE" id="PS51292">
    <property type="entry name" value="ZF_RING_CH"/>
    <property type="match status" value="1"/>
</dbReference>
<keyword evidence="5" id="KW-1133">Transmembrane helix</keyword>
<feature type="compositionally biased region" description="Basic and acidic residues" evidence="4">
    <location>
        <begin position="62"/>
        <end position="74"/>
    </location>
</feature>
<dbReference type="Gene3D" id="3.30.40.10">
    <property type="entry name" value="Zinc/RING finger domain, C3HC4 (zinc finger)"/>
    <property type="match status" value="1"/>
</dbReference>
<keyword evidence="1" id="KW-0479">Metal-binding</keyword>
<organism evidence="7 8">
    <name type="scientific">Chytriomyces confervae</name>
    <dbReference type="NCBI Taxonomy" id="246404"/>
    <lineage>
        <taxon>Eukaryota</taxon>
        <taxon>Fungi</taxon>
        <taxon>Fungi incertae sedis</taxon>
        <taxon>Chytridiomycota</taxon>
        <taxon>Chytridiomycota incertae sedis</taxon>
        <taxon>Chytridiomycetes</taxon>
        <taxon>Chytridiales</taxon>
        <taxon>Chytriomycetaceae</taxon>
        <taxon>Chytriomyces</taxon>
    </lineage>
</organism>
<feature type="transmembrane region" description="Helical" evidence="5">
    <location>
        <begin position="206"/>
        <end position="225"/>
    </location>
</feature>
<sequence>MQQFTSALEESLLVEDETQPAPKQCQDPSNSRASPPPSPVKQTANEHVKAIPDPKIWNAHAPKMDAENEPKDSSNVENAATKSATTDAIPTKVEKDLPSANADSKKVKKEKDAAPERNANGKGQCWCCWESDETDSNPLIRVCRGCKDVDLQWVHQKCVNSFVSMLPKPILDQNGVISNWRCSRCNDLYNVIEVPMTAWGIICADMILFGAVMFFILFFVILVGAMVHLRWNELCLVFATLVKSWYELALVMFCASLGGCLHWLVSDLAKEHMIRHVVGTRDVEAL</sequence>
<feature type="region of interest" description="Disordered" evidence="4">
    <location>
        <begin position="1"/>
        <end position="121"/>
    </location>
</feature>
<feature type="compositionally biased region" description="Polar residues" evidence="4">
    <location>
        <begin position="75"/>
        <end position="88"/>
    </location>
</feature>
<keyword evidence="3" id="KW-0862">Zinc</keyword>
<name>A0A507FCY6_9FUNG</name>
<dbReference type="PANTHER" id="PTHR20893:SF2">
    <property type="entry name" value="LD08641P"/>
    <property type="match status" value="1"/>
</dbReference>
<dbReference type="EMBL" id="QEAP01000206">
    <property type="protein sequence ID" value="TPX73138.1"/>
    <property type="molecule type" value="Genomic_DNA"/>
</dbReference>
<dbReference type="InterPro" id="IPR011011">
    <property type="entry name" value="Znf_FYVE_PHD"/>
</dbReference>
<evidence type="ECO:0000256" key="2">
    <source>
        <dbReference type="ARBA" id="ARBA00022771"/>
    </source>
</evidence>
<evidence type="ECO:0000259" key="6">
    <source>
        <dbReference type="PROSITE" id="PS51292"/>
    </source>
</evidence>
<evidence type="ECO:0000256" key="3">
    <source>
        <dbReference type="ARBA" id="ARBA00022833"/>
    </source>
</evidence>
<keyword evidence="2" id="KW-0863">Zinc-finger</keyword>
<evidence type="ECO:0000256" key="4">
    <source>
        <dbReference type="SAM" id="MobiDB-lite"/>
    </source>
</evidence>
<dbReference type="OrthoDB" id="2154780at2759"/>
<dbReference type="InterPro" id="IPR013083">
    <property type="entry name" value="Znf_RING/FYVE/PHD"/>
</dbReference>
<comment type="caution">
    <text evidence="7">The sequence shown here is derived from an EMBL/GenBank/DDBJ whole genome shotgun (WGS) entry which is preliminary data.</text>
</comment>
<dbReference type="PANTHER" id="PTHR20893">
    <property type="entry name" value="LD08641P"/>
    <property type="match status" value="1"/>
</dbReference>
<dbReference type="GO" id="GO:0008270">
    <property type="term" value="F:zinc ion binding"/>
    <property type="evidence" value="ECO:0007669"/>
    <property type="project" value="UniProtKB-KW"/>
</dbReference>